<comment type="similarity">
    <text evidence="3 8">Belongs to the aldose epimerase family.</text>
</comment>
<comment type="caution">
    <text evidence="13">The sequence shown here is derived from an EMBL/GenBank/DDBJ whole genome shotgun (WGS) entry which is preliminary data.</text>
</comment>
<dbReference type="Gene3D" id="2.70.98.10">
    <property type="match status" value="1"/>
</dbReference>
<protein>
    <recommendedName>
        <fullName evidence="5 8">Aldose 1-epimerase</fullName>
        <ecNumber evidence="4 8">5.1.3.3</ecNumber>
    </recommendedName>
</protein>
<evidence type="ECO:0000256" key="1">
    <source>
        <dbReference type="ARBA" id="ARBA00001614"/>
    </source>
</evidence>
<evidence type="ECO:0000256" key="11">
    <source>
        <dbReference type="PIRSR" id="PIRSR005096-3"/>
    </source>
</evidence>
<dbReference type="EMBL" id="MLCF01000025">
    <property type="protein sequence ID" value="OIV38331.1"/>
    <property type="molecule type" value="Genomic_DNA"/>
</dbReference>
<dbReference type="Pfam" id="PF01263">
    <property type="entry name" value="Aldose_epim"/>
    <property type="match status" value="1"/>
</dbReference>
<evidence type="ECO:0000256" key="5">
    <source>
        <dbReference type="ARBA" id="ARBA00014165"/>
    </source>
</evidence>
<dbReference type="InterPro" id="IPR014718">
    <property type="entry name" value="GH-type_carb-bd"/>
</dbReference>
<dbReference type="PROSITE" id="PS51318">
    <property type="entry name" value="TAT"/>
    <property type="match status" value="1"/>
</dbReference>
<evidence type="ECO:0000256" key="4">
    <source>
        <dbReference type="ARBA" id="ARBA00013185"/>
    </source>
</evidence>
<feature type="binding site" evidence="11">
    <location>
        <begin position="123"/>
        <end position="124"/>
    </location>
    <ligand>
        <name>beta-D-galactose</name>
        <dbReference type="ChEBI" id="CHEBI:27667"/>
    </ligand>
</feature>
<feature type="binding site" evidence="11">
    <location>
        <begin position="224"/>
        <end position="226"/>
    </location>
    <ligand>
        <name>beta-D-galactose</name>
        <dbReference type="ChEBI" id="CHEBI:27667"/>
    </ligand>
</feature>
<gene>
    <name evidence="13" type="ORF">BIV57_06640</name>
</gene>
<keyword evidence="6 8" id="KW-0413">Isomerase</keyword>
<dbReference type="InterPro" id="IPR011013">
    <property type="entry name" value="Gal_mutarotase_sf_dom"/>
</dbReference>
<dbReference type="CDD" id="cd09019">
    <property type="entry name" value="galactose_mutarotase_like"/>
    <property type="match status" value="1"/>
</dbReference>
<dbReference type="GO" id="GO:0005737">
    <property type="term" value="C:cytoplasm"/>
    <property type="evidence" value="ECO:0007669"/>
    <property type="project" value="TreeGrafter"/>
</dbReference>
<dbReference type="GO" id="GO:0033499">
    <property type="term" value="P:galactose catabolic process via UDP-galactose, Leloir pathway"/>
    <property type="evidence" value="ECO:0007669"/>
    <property type="project" value="TreeGrafter"/>
</dbReference>
<dbReference type="PANTHER" id="PTHR10091:SF0">
    <property type="entry name" value="GALACTOSE MUTAROTASE"/>
    <property type="match status" value="1"/>
</dbReference>
<organism evidence="13 14">
    <name type="scientific">Mangrovactinospora gilvigrisea</name>
    <dbReference type="NCBI Taxonomy" id="1428644"/>
    <lineage>
        <taxon>Bacteria</taxon>
        <taxon>Bacillati</taxon>
        <taxon>Actinomycetota</taxon>
        <taxon>Actinomycetes</taxon>
        <taxon>Kitasatosporales</taxon>
        <taxon>Streptomycetaceae</taxon>
        <taxon>Mangrovactinospora</taxon>
    </lineage>
</organism>
<evidence type="ECO:0000256" key="10">
    <source>
        <dbReference type="PIRSR" id="PIRSR005096-2"/>
    </source>
</evidence>
<evidence type="ECO:0000256" key="6">
    <source>
        <dbReference type="ARBA" id="ARBA00023235"/>
    </source>
</evidence>
<name>A0A1J7BI38_9ACTN</name>
<proteinExistence type="inferred from homology"/>
<feature type="active site" description="Proton donor" evidence="9">
    <location>
        <position position="224"/>
    </location>
</feature>
<keyword evidence="14" id="KW-1185">Reference proteome</keyword>
<dbReference type="PROSITE" id="PS00545">
    <property type="entry name" value="ALDOSE_1_EPIMERASE"/>
    <property type="match status" value="1"/>
</dbReference>
<evidence type="ECO:0000313" key="13">
    <source>
        <dbReference type="EMBL" id="OIV38331.1"/>
    </source>
</evidence>
<dbReference type="InterPro" id="IPR018052">
    <property type="entry name" value="Ald1_epimerase_CS"/>
</dbReference>
<dbReference type="GO" id="GO:0004034">
    <property type="term" value="F:aldose 1-epimerase activity"/>
    <property type="evidence" value="ECO:0007669"/>
    <property type="project" value="UniProtKB-EC"/>
</dbReference>
<dbReference type="PIRSF" id="PIRSF005096">
    <property type="entry name" value="GALM"/>
    <property type="match status" value="1"/>
</dbReference>
<comment type="pathway">
    <text evidence="2 8">Carbohydrate metabolism; hexose metabolism.</text>
</comment>
<dbReference type="InterPro" id="IPR047215">
    <property type="entry name" value="Galactose_mutarotase-like"/>
</dbReference>
<evidence type="ECO:0000256" key="2">
    <source>
        <dbReference type="ARBA" id="ARBA00005028"/>
    </source>
</evidence>
<dbReference type="EC" id="5.1.3.3" evidence="4 8"/>
<dbReference type="STRING" id="1428644.BIV57_06640"/>
<evidence type="ECO:0000256" key="12">
    <source>
        <dbReference type="SAM" id="SignalP"/>
    </source>
</evidence>
<evidence type="ECO:0000256" key="7">
    <source>
        <dbReference type="ARBA" id="ARBA00023277"/>
    </source>
</evidence>
<dbReference type="InterPro" id="IPR006311">
    <property type="entry name" value="TAT_signal"/>
</dbReference>
<dbReference type="Proteomes" id="UP000243342">
    <property type="component" value="Unassembled WGS sequence"/>
</dbReference>
<reference evidence="13 14" key="1">
    <citation type="submission" date="2016-10" db="EMBL/GenBank/DDBJ databases">
        <title>Genome sequence of Streptomyces gilvigriseus MUSC 26.</title>
        <authorList>
            <person name="Lee L.-H."/>
            <person name="Ser H.-L."/>
        </authorList>
    </citation>
    <scope>NUCLEOTIDE SEQUENCE [LARGE SCALE GENOMIC DNA]</scope>
    <source>
        <strain evidence="13 14">MUSC 26</strain>
    </source>
</reference>
<dbReference type="PANTHER" id="PTHR10091">
    <property type="entry name" value="ALDOSE-1-EPIMERASE"/>
    <property type="match status" value="1"/>
</dbReference>
<dbReference type="NCBIfam" id="NF008277">
    <property type="entry name" value="PRK11055.1"/>
    <property type="match status" value="1"/>
</dbReference>
<feature type="chain" id="PRO_5039404940" description="Aldose 1-epimerase" evidence="12">
    <location>
        <begin position="32"/>
        <end position="401"/>
    </location>
</feature>
<keyword evidence="12" id="KW-0732">Signal</keyword>
<dbReference type="AlphaFoldDB" id="A0A1J7BI38"/>
<dbReference type="GO" id="GO:0030246">
    <property type="term" value="F:carbohydrate binding"/>
    <property type="evidence" value="ECO:0007669"/>
    <property type="project" value="InterPro"/>
</dbReference>
<accession>A0A1J7BI38</accession>
<evidence type="ECO:0000256" key="9">
    <source>
        <dbReference type="PIRSR" id="PIRSR005096-1"/>
    </source>
</evidence>
<dbReference type="RefSeq" id="WP_071655740.1">
    <property type="nucleotide sequence ID" value="NZ_MLCF01000025.1"/>
</dbReference>
<dbReference type="UniPathway" id="UPA00242"/>
<feature type="signal peptide" evidence="12">
    <location>
        <begin position="1"/>
        <end position="31"/>
    </location>
</feature>
<evidence type="ECO:0000256" key="8">
    <source>
        <dbReference type="PIRNR" id="PIRNR005096"/>
    </source>
</evidence>
<comment type="catalytic activity">
    <reaction evidence="1 8">
        <text>alpha-D-glucose = beta-D-glucose</text>
        <dbReference type="Rhea" id="RHEA:10264"/>
        <dbReference type="ChEBI" id="CHEBI:15903"/>
        <dbReference type="ChEBI" id="CHEBI:17925"/>
        <dbReference type="EC" id="5.1.3.3"/>
    </reaction>
</comment>
<evidence type="ECO:0000256" key="3">
    <source>
        <dbReference type="ARBA" id="ARBA00006206"/>
    </source>
</evidence>
<dbReference type="SUPFAM" id="SSF74650">
    <property type="entry name" value="Galactose mutarotase-like"/>
    <property type="match status" value="1"/>
</dbReference>
<evidence type="ECO:0000313" key="14">
    <source>
        <dbReference type="Proteomes" id="UP000243342"/>
    </source>
</evidence>
<dbReference type="InterPro" id="IPR015443">
    <property type="entry name" value="Aldose_1-epimerase"/>
</dbReference>
<sequence>MDMSRRTFGTAAAAAAASSALGLGTADAAHAASASGSAAPSGRARVTSAPFGKLADGSEVTLYTVDTGTGFRATVMNYGGIMQTLEVPDRHGRLGNVLLGYDNLAAYVAGTTYFGALIGRYGNRIGGAKFTLDGTTYHLSANNNGNTLHGGAVGFDRHIWATEPFTTADGSAGLVLSLTSPDGDQGFPGTLHAKVTLTLTARHQLRFDYEATTDKPTVVNLTNHNYFNLGGEASGDIYSHQARIDASRITPTDALLIPTGKFADVAGTPYDFRRPKAIGADIRDGRNRLSQQLLNAKGYDMNFVLDKGITGSPQEFARFEHPGTGRAMAVATTEPGVQFYSGAQLDATLVGTSGHIYQQGDGFAFETQHYPDSPNEPSFPSTVLRPGHTYRSSSVYTFSAS</sequence>
<feature type="binding site" evidence="10">
    <location>
        <position position="300"/>
    </location>
    <ligand>
        <name>beta-D-galactose</name>
        <dbReference type="ChEBI" id="CHEBI:27667"/>
    </ligand>
</feature>
<feature type="active site" description="Proton acceptor" evidence="9">
    <location>
        <position position="366"/>
    </location>
</feature>
<dbReference type="OrthoDB" id="9779408at2"/>
<dbReference type="InterPro" id="IPR008183">
    <property type="entry name" value="Aldose_1/G6P_1-epimerase"/>
</dbReference>
<keyword evidence="7 8" id="KW-0119">Carbohydrate metabolism</keyword>
<dbReference type="GO" id="GO:0006006">
    <property type="term" value="P:glucose metabolic process"/>
    <property type="evidence" value="ECO:0007669"/>
    <property type="project" value="TreeGrafter"/>
</dbReference>